<keyword evidence="1" id="KW-0812">Transmembrane</keyword>
<keyword evidence="1" id="KW-0472">Membrane</keyword>
<dbReference type="RefSeq" id="WP_191754263.1">
    <property type="nucleotide sequence ID" value="NZ_JACSQM010000005.1"/>
</dbReference>
<reference evidence="2 3" key="1">
    <citation type="submission" date="2020-08" db="EMBL/GenBank/DDBJ databases">
        <title>A Genomic Blueprint of the Chicken Gut Microbiome.</title>
        <authorList>
            <person name="Gilroy R."/>
            <person name="Ravi A."/>
            <person name="Getino M."/>
            <person name="Pursley I."/>
            <person name="Horton D.L."/>
            <person name="Alikhan N.-F."/>
            <person name="Baker D."/>
            <person name="Gharbi K."/>
            <person name="Hall N."/>
            <person name="Watson M."/>
            <person name="Adriaenssens E.M."/>
            <person name="Foster-Nyarko E."/>
            <person name="Jarju S."/>
            <person name="Secka A."/>
            <person name="Antonio M."/>
            <person name="Oren A."/>
            <person name="Chaudhuri R."/>
            <person name="La Ragione R.M."/>
            <person name="Hildebrand F."/>
            <person name="Pallen M.J."/>
        </authorList>
    </citation>
    <scope>NUCLEOTIDE SEQUENCE [LARGE SCALE GENOMIC DNA]</scope>
    <source>
        <strain evidence="2 3">Sa2CUA10</strain>
    </source>
</reference>
<dbReference type="Proteomes" id="UP000603641">
    <property type="component" value="Unassembled WGS sequence"/>
</dbReference>
<proteinExistence type="predicted"/>
<comment type="caution">
    <text evidence="2">The sequence shown here is derived from an EMBL/GenBank/DDBJ whole genome shotgun (WGS) entry which is preliminary data.</text>
</comment>
<protein>
    <submittedName>
        <fullName evidence="2">Uncharacterized protein</fullName>
    </submittedName>
</protein>
<gene>
    <name evidence="2" type="ORF">H9648_13150</name>
</gene>
<evidence type="ECO:0000256" key="1">
    <source>
        <dbReference type="SAM" id="Phobius"/>
    </source>
</evidence>
<organism evidence="2 3">
    <name type="scientific">Fictibacillus norfolkensis</name>
    <dbReference type="NCBI Taxonomy" id="2762233"/>
    <lineage>
        <taxon>Bacteria</taxon>
        <taxon>Bacillati</taxon>
        <taxon>Bacillota</taxon>
        <taxon>Bacilli</taxon>
        <taxon>Bacillales</taxon>
        <taxon>Fictibacillaceae</taxon>
        <taxon>Fictibacillus</taxon>
    </lineage>
</organism>
<keyword evidence="3" id="KW-1185">Reference proteome</keyword>
<keyword evidence="1" id="KW-1133">Transmembrane helix</keyword>
<name>A0ABR8SNC7_9BACL</name>
<accession>A0ABR8SNC7</accession>
<feature type="transmembrane region" description="Helical" evidence="1">
    <location>
        <begin position="20"/>
        <end position="41"/>
    </location>
</feature>
<evidence type="ECO:0000313" key="3">
    <source>
        <dbReference type="Proteomes" id="UP000603641"/>
    </source>
</evidence>
<dbReference type="EMBL" id="JACSQM010000005">
    <property type="protein sequence ID" value="MBD7965003.1"/>
    <property type="molecule type" value="Genomic_DNA"/>
</dbReference>
<sequence length="122" mass="14189">MSWNDNHHVEREKTKFLTKIGCFFSVVTLGIFVILIVAWFISSSQETQLKVSQSPNKTNSIEIVKKDDFPDPTIVINYDNKSIMKTKIPDKITVEWKNDYEAIVILTKQGREPETVRLKFKQ</sequence>
<evidence type="ECO:0000313" key="2">
    <source>
        <dbReference type="EMBL" id="MBD7965003.1"/>
    </source>
</evidence>